<gene>
    <name evidence="13" type="ORF">ABEB36_009875</name>
</gene>
<dbReference type="Proteomes" id="UP001566132">
    <property type="component" value="Unassembled WGS sequence"/>
</dbReference>
<keyword evidence="7" id="KW-0206">Cytoskeleton</keyword>
<protein>
    <recommendedName>
        <fullName evidence="3">protein-serine/threonine phosphatase</fullName>
        <ecNumber evidence="3">3.1.3.16</ecNumber>
    </recommendedName>
</protein>
<dbReference type="FunFam" id="3.90.190.10:FF:000004">
    <property type="entry name" value="Protein phosphatase Slingshot homolog 2"/>
    <property type="match status" value="1"/>
</dbReference>
<sequence>MALVTIQRSPSSGSSPGQEETTEFHDHLDTNRNSKSLSECYFAGKGTALVLPDADAIGAQKRHQQSDDTSENVNSQSGETDASGFSYGNSSAIQLHLQSMFYLLRPEETLKMAVKLESVHPSRTRYLVVVSRGCSRGEESCLLGIDCNEETTVGLVLRVLADTKITLDGDGGFSVSVCDKHHIFKPVSVQAMWSALQTLHKVSAKAREGNYYQGGGTHSWVEHYERRVTSDQSCLNEWHVMDCLESRRPPSPDSVRARPTERGETEKVIRSKLKEIMMSVDLDEVTSKFIRTKLEEELDMDLGEFKSFIDQEMLVILGQMDAPTEIFDHVYLGSEWNASNYEELQRNGVGHILNVTREIDNFFPGTFDYLNVRVYDDEQTDLLKHWDDTFKYITKAKNEGSKVLVHCKMGISRSASVVIAYAMKAYNWDFNKALLHVKEKRSCIKPNTNFLTQLETYQGILDAMKNKEKLQRSKSETNLKSPIIFKKIQKMSMGGVTTVVVHQQEISKFNGLQSTLSGQDLRQLGGRPKSWSPDNLTTREIKEGVKSSPGFMSLEDLSQKSVSNESVQETKSSLARHVLMPCDNGESYSVSPNQIVHLPGHEVVIPATRNDEQTVCGSETNPSSSINNSVKTALTSETWDPGEGNLQSDRTTTTTTTTATSAVCDPQSINSVRGDGSVVTYTPVWTSSAVILTQSAVSSSSFSKVPESQANNVAPQSDPFSNQFDRVFDKEEMKNNQPQQQPQRRATIQIVPENLEEEVKNQRDCPSRQSSWSSYDSAVVLGFHEKNELSRHSSWGSGDTKLLPSRNSSWGSYDMRPKTSIYYMEDGEKTTDNQNGIYSYDKEDIPWHPGTVKRTKQRLEGATRQLSNDSVNSNSCTSLNKSSSSDTLHINFVEAINETLVDSAISDKIDIPRTEKRLPLSPRLARLSASAPESCSIELVTKEGTSLSRSASNVTEPLTEQRILVKLQKSFLENTQKNKLSKKLEDSSFDNSLGKVQNLKKEFEAKSSITCLDQMNIPDQSDTVAKPSSKNRVASLPSSPISNHQAKESATQKSEDLSFKTIRSVFEKNEEENHPVKRRHRFPNAVKNNSRYSYIEGLERSPKVMATPFIYTLKPDKMETEFKRPPIGPTEIRSTIIASATKKKQQQFGKTHPVSMLSRQHNTVYNTM</sequence>
<dbReference type="Gene3D" id="3.90.190.10">
    <property type="entry name" value="Protein tyrosine phosphatase superfamily"/>
    <property type="match status" value="1"/>
</dbReference>
<dbReference type="PROSITE" id="PS50056">
    <property type="entry name" value="TYR_PHOSPHATASE_2"/>
    <property type="match status" value="1"/>
</dbReference>
<dbReference type="Gene3D" id="1.10.10.60">
    <property type="entry name" value="Homeodomain-like"/>
    <property type="match status" value="1"/>
</dbReference>
<dbReference type="InterPro" id="IPR043588">
    <property type="entry name" value="SSH-N"/>
</dbReference>
<evidence type="ECO:0000259" key="11">
    <source>
        <dbReference type="PROSITE" id="PS50056"/>
    </source>
</evidence>
<feature type="domain" description="DEK-C" evidence="12">
    <location>
        <begin position="263"/>
        <end position="318"/>
    </location>
</feature>
<dbReference type="InterPro" id="IPR043587">
    <property type="entry name" value="Phosphatase_SSH-like"/>
</dbReference>
<feature type="compositionally biased region" description="Polar residues" evidence="9">
    <location>
        <begin position="71"/>
        <end position="80"/>
    </location>
</feature>
<comment type="similarity">
    <text evidence="2">Belongs to the protein-tyrosine phosphatase family.</text>
</comment>
<evidence type="ECO:0000256" key="1">
    <source>
        <dbReference type="ARBA" id="ARBA00004245"/>
    </source>
</evidence>
<dbReference type="InterPro" id="IPR016130">
    <property type="entry name" value="Tyr_Pase_AS"/>
</dbReference>
<evidence type="ECO:0000256" key="2">
    <source>
        <dbReference type="ARBA" id="ARBA00009580"/>
    </source>
</evidence>
<evidence type="ECO:0000256" key="4">
    <source>
        <dbReference type="ARBA" id="ARBA00022490"/>
    </source>
</evidence>
<dbReference type="SMART" id="SM00195">
    <property type="entry name" value="DSPc"/>
    <property type="match status" value="1"/>
</dbReference>
<accession>A0ABD1EIA1</accession>
<feature type="region of interest" description="Disordered" evidence="9">
    <location>
        <begin position="636"/>
        <end position="659"/>
    </location>
</feature>
<dbReference type="Pfam" id="PF23040">
    <property type="entry name" value="PH_SSH1-like_1st"/>
    <property type="match status" value="1"/>
</dbReference>
<evidence type="ECO:0000313" key="13">
    <source>
        <dbReference type="EMBL" id="KAL1494251.1"/>
    </source>
</evidence>
<dbReference type="EMBL" id="JBDJPC010000007">
    <property type="protein sequence ID" value="KAL1494251.1"/>
    <property type="molecule type" value="Genomic_DNA"/>
</dbReference>
<dbReference type="PANTHER" id="PTHR45864:SF2">
    <property type="entry name" value="PROTEIN PHOSPHATASE SLINGSHOT"/>
    <property type="match status" value="1"/>
</dbReference>
<evidence type="ECO:0000256" key="5">
    <source>
        <dbReference type="ARBA" id="ARBA00022801"/>
    </source>
</evidence>
<feature type="domain" description="Tyrosine specific protein phosphatases" evidence="11">
    <location>
        <begin position="384"/>
        <end position="441"/>
    </location>
</feature>
<proteinExistence type="inferred from homology"/>
<dbReference type="PROSITE" id="PS51998">
    <property type="entry name" value="DEK_C"/>
    <property type="match status" value="1"/>
</dbReference>
<dbReference type="InterPro" id="IPR000387">
    <property type="entry name" value="Tyr_Pase_dom"/>
</dbReference>
<evidence type="ECO:0000256" key="9">
    <source>
        <dbReference type="SAM" id="MobiDB-lite"/>
    </source>
</evidence>
<reference evidence="13 14" key="1">
    <citation type="submission" date="2024-05" db="EMBL/GenBank/DDBJ databases">
        <title>Genetic variation in Jamaican populations of the coffee berry borer (Hypothenemus hampei).</title>
        <authorList>
            <person name="Errbii M."/>
            <person name="Myrie A."/>
        </authorList>
    </citation>
    <scope>NUCLEOTIDE SEQUENCE [LARGE SCALE GENOMIC DNA]</scope>
    <source>
        <strain evidence="13">JA-Hopewell-2020-01-JO</strain>
        <tissue evidence="13">Whole body</tissue>
    </source>
</reference>
<feature type="domain" description="Tyrosine-protein phosphatase" evidence="10">
    <location>
        <begin position="322"/>
        <end position="463"/>
    </location>
</feature>
<feature type="compositionally biased region" description="Basic and acidic residues" evidence="9">
    <location>
        <begin position="22"/>
        <end position="31"/>
    </location>
</feature>
<evidence type="ECO:0000256" key="6">
    <source>
        <dbReference type="ARBA" id="ARBA00022912"/>
    </source>
</evidence>
<evidence type="ECO:0000313" key="14">
    <source>
        <dbReference type="Proteomes" id="UP001566132"/>
    </source>
</evidence>
<dbReference type="InterPro" id="IPR029021">
    <property type="entry name" value="Prot-tyrosine_phosphatase-like"/>
</dbReference>
<dbReference type="SUPFAM" id="SSF52799">
    <property type="entry name" value="(Phosphotyrosine protein) phosphatases II"/>
    <property type="match status" value="1"/>
</dbReference>
<organism evidence="13 14">
    <name type="scientific">Hypothenemus hampei</name>
    <name type="common">Coffee berry borer</name>
    <dbReference type="NCBI Taxonomy" id="57062"/>
    <lineage>
        <taxon>Eukaryota</taxon>
        <taxon>Metazoa</taxon>
        <taxon>Ecdysozoa</taxon>
        <taxon>Arthropoda</taxon>
        <taxon>Hexapoda</taxon>
        <taxon>Insecta</taxon>
        <taxon>Pterygota</taxon>
        <taxon>Neoptera</taxon>
        <taxon>Endopterygota</taxon>
        <taxon>Coleoptera</taxon>
        <taxon>Polyphaga</taxon>
        <taxon>Cucujiformia</taxon>
        <taxon>Curculionidae</taxon>
        <taxon>Scolytinae</taxon>
        <taxon>Hypothenemus</taxon>
    </lineage>
</organism>
<keyword evidence="4" id="KW-0963">Cytoplasm</keyword>
<dbReference type="GO" id="GO:0005856">
    <property type="term" value="C:cytoskeleton"/>
    <property type="evidence" value="ECO:0007669"/>
    <property type="project" value="UniProtKB-SubCell"/>
</dbReference>
<dbReference type="InterPro" id="IPR020422">
    <property type="entry name" value="TYR_PHOSPHATASE_DUAL_dom"/>
</dbReference>
<feature type="region of interest" description="Disordered" evidence="9">
    <location>
        <begin position="59"/>
        <end position="82"/>
    </location>
</feature>
<comment type="catalytic activity">
    <reaction evidence="8">
        <text>O-phospho-L-threonyl-[protein] + H2O = L-threonyl-[protein] + phosphate</text>
        <dbReference type="Rhea" id="RHEA:47004"/>
        <dbReference type="Rhea" id="RHEA-COMP:11060"/>
        <dbReference type="Rhea" id="RHEA-COMP:11605"/>
        <dbReference type="ChEBI" id="CHEBI:15377"/>
        <dbReference type="ChEBI" id="CHEBI:30013"/>
        <dbReference type="ChEBI" id="CHEBI:43474"/>
        <dbReference type="ChEBI" id="CHEBI:61977"/>
        <dbReference type="EC" id="3.1.3.16"/>
    </reaction>
</comment>
<evidence type="ECO:0000256" key="7">
    <source>
        <dbReference type="ARBA" id="ARBA00023212"/>
    </source>
</evidence>
<dbReference type="PROSITE" id="PS50054">
    <property type="entry name" value="TYR_PHOSPHATASE_DUAL"/>
    <property type="match status" value="1"/>
</dbReference>
<comment type="caution">
    <text evidence="13">The sequence shown here is derived from an EMBL/GenBank/DDBJ whole genome shotgun (WGS) entry which is preliminary data.</text>
</comment>
<dbReference type="CDD" id="cd14513">
    <property type="entry name" value="DSP_slingshot"/>
    <property type="match status" value="1"/>
</dbReference>
<dbReference type="InterPro" id="IPR014876">
    <property type="entry name" value="DEK_C"/>
</dbReference>
<feature type="compositionally biased region" description="Polar residues" evidence="9">
    <location>
        <begin position="1019"/>
        <end position="1052"/>
    </location>
</feature>
<dbReference type="EC" id="3.1.3.16" evidence="3"/>
<dbReference type="InterPro" id="IPR000340">
    <property type="entry name" value="Dual-sp_phosphatase_cat-dom"/>
</dbReference>
<feature type="region of interest" description="Disordered" evidence="9">
    <location>
        <begin position="1"/>
        <end position="31"/>
    </location>
</feature>
<keyword evidence="6" id="KW-0904">Protein phosphatase</keyword>
<evidence type="ECO:0000256" key="8">
    <source>
        <dbReference type="ARBA" id="ARBA00048336"/>
    </source>
</evidence>
<dbReference type="Pfam" id="PF00782">
    <property type="entry name" value="DSPc"/>
    <property type="match status" value="1"/>
</dbReference>
<keyword evidence="5" id="KW-0378">Hydrolase</keyword>
<evidence type="ECO:0000256" key="3">
    <source>
        <dbReference type="ARBA" id="ARBA00013081"/>
    </source>
</evidence>
<dbReference type="AlphaFoldDB" id="A0ABD1EIA1"/>
<keyword evidence="14" id="KW-1185">Reference proteome</keyword>
<evidence type="ECO:0000259" key="12">
    <source>
        <dbReference type="PROSITE" id="PS51998"/>
    </source>
</evidence>
<dbReference type="GO" id="GO:0004722">
    <property type="term" value="F:protein serine/threonine phosphatase activity"/>
    <property type="evidence" value="ECO:0007669"/>
    <property type="project" value="UniProtKB-EC"/>
</dbReference>
<evidence type="ECO:0000259" key="10">
    <source>
        <dbReference type="PROSITE" id="PS50054"/>
    </source>
</evidence>
<name>A0ABD1EIA1_HYPHA</name>
<dbReference type="Pfam" id="PF08766">
    <property type="entry name" value="DEK_C"/>
    <property type="match status" value="1"/>
</dbReference>
<dbReference type="PANTHER" id="PTHR45864">
    <property type="entry name" value="SLINGSHOT PROTEIN PHOSPHATASE HOMOLOG"/>
    <property type="match status" value="1"/>
</dbReference>
<comment type="subcellular location">
    <subcellularLocation>
        <location evidence="1">Cytoplasm</location>
        <location evidence="1">Cytoskeleton</location>
    </subcellularLocation>
</comment>
<dbReference type="PROSITE" id="PS00383">
    <property type="entry name" value="TYR_PHOSPHATASE_1"/>
    <property type="match status" value="1"/>
</dbReference>
<dbReference type="SUPFAM" id="SSF109715">
    <property type="entry name" value="DEK C-terminal domain"/>
    <property type="match status" value="1"/>
</dbReference>
<feature type="region of interest" description="Disordered" evidence="9">
    <location>
        <begin position="1019"/>
        <end position="1055"/>
    </location>
</feature>